<gene>
    <name evidence="10" type="ORF">FHX34_10752</name>
</gene>
<evidence type="ECO:0000256" key="5">
    <source>
        <dbReference type="ARBA" id="ARBA00022842"/>
    </source>
</evidence>
<feature type="compositionally biased region" description="Gly residues" evidence="7">
    <location>
        <begin position="474"/>
        <end position="490"/>
    </location>
</feature>
<dbReference type="InterPro" id="IPR027417">
    <property type="entry name" value="P-loop_NTPase"/>
</dbReference>
<organism evidence="10 11">
    <name type="scientific">Actinoplanes teichomyceticus</name>
    <dbReference type="NCBI Taxonomy" id="1867"/>
    <lineage>
        <taxon>Bacteria</taxon>
        <taxon>Bacillati</taxon>
        <taxon>Actinomycetota</taxon>
        <taxon>Actinomycetes</taxon>
        <taxon>Micromonosporales</taxon>
        <taxon>Micromonosporaceae</taxon>
        <taxon>Actinoplanes</taxon>
    </lineage>
</organism>
<protein>
    <submittedName>
        <fullName evidence="10">Cobyrinic acid a,c-diamide synthase</fullName>
    </submittedName>
</protein>
<evidence type="ECO:0000313" key="10">
    <source>
        <dbReference type="EMBL" id="TWG10562.1"/>
    </source>
</evidence>
<evidence type="ECO:0000259" key="9">
    <source>
        <dbReference type="Pfam" id="PF07685"/>
    </source>
</evidence>
<feature type="compositionally biased region" description="Gly residues" evidence="7">
    <location>
        <begin position="453"/>
        <end position="466"/>
    </location>
</feature>
<dbReference type="InterPro" id="IPR011698">
    <property type="entry name" value="GATase_3"/>
</dbReference>
<feature type="compositionally biased region" description="Polar residues" evidence="7">
    <location>
        <begin position="682"/>
        <end position="693"/>
    </location>
</feature>
<feature type="domain" description="CobQ/CobB/MinD/ParA nucleotide binding" evidence="8">
    <location>
        <begin position="9"/>
        <end position="182"/>
    </location>
</feature>
<dbReference type="Gene3D" id="3.40.50.300">
    <property type="entry name" value="P-loop containing nucleotide triphosphate hydrolases"/>
    <property type="match status" value="1"/>
</dbReference>
<keyword evidence="3" id="KW-0547">Nucleotide-binding</keyword>
<proteinExistence type="predicted"/>
<dbReference type="Proteomes" id="UP000320239">
    <property type="component" value="Unassembled WGS sequence"/>
</dbReference>
<feature type="compositionally biased region" description="Pro residues" evidence="7">
    <location>
        <begin position="495"/>
        <end position="509"/>
    </location>
</feature>
<feature type="domain" description="CobB/CobQ-like glutamine amidotransferase" evidence="9">
    <location>
        <begin position="273"/>
        <end position="431"/>
    </location>
</feature>
<dbReference type="EMBL" id="VIWY01000007">
    <property type="protein sequence ID" value="TWG10562.1"/>
    <property type="molecule type" value="Genomic_DNA"/>
</dbReference>
<feature type="compositionally biased region" description="Low complexity" evidence="7">
    <location>
        <begin position="731"/>
        <end position="749"/>
    </location>
</feature>
<sequence>MISAQPRLVVSAPSSGHGKTAIAVGLLAAMAARGLPTAGFKVGPDHTDAAYLGLAAGRPGRNLDPRLVGAQRIAPLFGHGASGAQLSVIEGAMGLFDSLTWQPEVDGTAAVAATLRAPVALVVDVAAMGHSLAALVHGFRMFDEMVHLGGVILNRVASPRHEQMLRSALDDIGMPVLGALRRGDLPNVLPSRAHGLVPVAHRTVEAGRAVRRLGEAVAQALDLDRLMALATSAPPLPGPLWTPAEAAGEPAELRPVVALAGGPGAPYTYVETAELLTAAGADVVVVDPLRDESLPPGTRALIVGSGLPEGYAEELSANHRLCSDVARFARDGWPVVAEGVALPWLGRELDGRPMCGVLDITGVTGEQTVAGYREATAPGTSVLAPAGARITGYKQHRAVVTPRAGAAPAWTWSGGNPEGFVWRQVHASQLGLHWAAAPEIAKRLVAAAITGPGKPGGHGPQPGGHGPQVDGHGVPVGGRGPQAGGHGSQSGGPTPQMPGAPAQPVPMRPPVSVSAQGMPGSEPAPAGYFDPEFTGHPAPEFAPAGYSGPGPVAAGAPGGGPAAAPSFGAVPGDGRGPGPVPPGMPGFDRVPMDAQGSGAVPGFGGVPMDAQGSGGVPGFGGVPVDAHGSGPLPGGAPGFDRVPMDAPGSGGVPGFGGVPADGHGPGPLPPGMSGGGARVTANGPTSGPMSGSVSGPIPGAVSGPLPDELPPADPAPTTGPVPGMFPPGVPAPGMGAPHSTAHGPMALPAGPGPGPASGNGPVHPRPGSNMPNVGPVHGSANPGPVHGPHGPGPAGRAHGAGPPQGPRGAGPGQAPHGMGPGQGPPGLGQGSPGVGAGHGTPGVGPAGHAVSGAGSAGHGMPGAGPAGSGTPGAGPGRDADDRPTSDIPVSS</sequence>
<dbReference type="PANTHER" id="PTHR43873:SF1">
    <property type="entry name" value="COBYRINATE A,C-DIAMIDE SYNTHASE"/>
    <property type="match status" value="1"/>
</dbReference>
<dbReference type="InterPro" id="IPR002586">
    <property type="entry name" value="CobQ/CobB/MinD/ParA_Nub-bd_dom"/>
</dbReference>
<dbReference type="GO" id="GO:0005524">
    <property type="term" value="F:ATP binding"/>
    <property type="evidence" value="ECO:0007669"/>
    <property type="project" value="UniProtKB-KW"/>
</dbReference>
<feature type="compositionally biased region" description="Gly residues" evidence="7">
    <location>
        <begin position="854"/>
        <end position="875"/>
    </location>
</feature>
<evidence type="ECO:0000256" key="6">
    <source>
        <dbReference type="ARBA" id="ARBA00022962"/>
    </source>
</evidence>
<dbReference type="InterPro" id="IPR029062">
    <property type="entry name" value="Class_I_gatase-like"/>
</dbReference>
<evidence type="ECO:0000256" key="3">
    <source>
        <dbReference type="ARBA" id="ARBA00022741"/>
    </source>
</evidence>
<dbReference type="PROSITE" id="PS51274">
    <property type="entry name" value="GATASE_COBBQ"/>
    <property type="match status" value="1"/>
</dbReference>
<evidence type="ECO:0000256" key="2">
    <source>
        <dbReference type="ARBA" id="ARBA00022598"/>
    </source>
</evidence>
<dbReference type="SUPFAM" id="SSF52540">
    <property type="entry name" value="P-loop containing nucleoside triphosphate hydrolases"/>
    <property type="match status" value="1"/>
</dbReference>
<dbReference type="AlphaFoldDB" id="A0A561VG14"/>
<evidence type="ECO:0000259" key="8">
    <source>
        <dbReference type="Pfam" id="PF01656"/>
    </source>
</evidence>
<keyword evidence="11" id="KW-1185">Reference proteome</keyword>
<feature type="region of interest" description="Disordered" evidence="7">
    <location>
        <begin position="661"/>
        <end position="891"/>
    </location>
</feature>
<dbReference type="InterPro" id="IPR004484">
    <property type="entry name" value="CbiA/CobB_synth"/>
</dbReference>
<dbReference type="NCBIfam" id="NF002204">
    <property type="entry name" value="PRK01077.1"/>
    <property type="match status" value="1"/>
</dbReference>
<accession>A0A561VG14</accession>
<dbReference type="GO" id="GO:0042242">
    <property type="term" value="F:cobyrinic acid a,c-diamide synthase activity"/>
    <property type="evidence" value="ECO:0007669"/>
    <property type="project" value="InterPro"/>
</dbReference>
<dbReference type="OrthoDB" id="9764035at2"/>
<keyword evidence="4" id="KW-0067">ATP-binding</keyword>
<keyword evidence="6" id="KW-0315">Glutamine amidotransferase</keyword>
<dbReference type="NCBIfam" id="TIGR00379">
    <property type="entry name" value="cobB"/>
    <property type="match status" value="1"/>
</dbReference>
<evidence type="ECO:0000313" key="11">
    <source>
        <dbReference type="Proteomes" id="UP000320239"/>
    </source>
</evidence>
<comment type="caution">
    <text evidence="10">The sequence shown here is derived from an EMBL/GenBank/DDBJ whole genome shotgun (WGS) entry which is preliminary data.</text>
</comment>
<dbReference type="Pfam" id="PF01656">
    <property type="entry name" value="CbiA"/>
    <property type="match status" value="1"/>
</dbReference>
<reference evidence="10 11" key="1">
    <citation type="submission" date="2019-06" db="EMBL/GenBank/DDBJ databases">
        <title>Sequencing the genomes of 1000 actinobacteria strains.</title>
        <authorList>
            <person name="Klenk H.-P."/>
        </authorList>
    </citation>
    <scope>NUCLEOTIDE SEQUENCE [LARGE SCALE GENOMIC DNA]</scope>
    <source>
        <strain evidence="10 11">DSM 43866</strain>
    </source>
</reference>
<comment type="cofactor">
    <cofactor evidence="1">
        <name>Mg(2+)</name>
        <dbReference type="ChEBI" id="CHEBI:18420"/>
    </cofactor>
</comment>
<evidence type="ECO:0000256" key="4">
    <source>
        <dbReference type="ARBA" id="ARBA00022840"/>
    </source>
</evidence>
<keyword evidence="2" id="KW-0436">Ligase</keyword>
<name>A0A561VG14_ACTTI</name>
<keyword evidence="5" id="KW-0460">Magnesium</keyword>
<dbReference type="Pfam" id="PF07685">
    <property type="entry name" value="GATase_3"/>
    <property type="match status" value="1"/>
</dbReference>
<evidence type="ECO:0000256" key="7">
    <source>
        <dbReference type="SAM" id="MobiDB-lite"/>
    </source>
</evidence>
<feature type="compositionally biased region" description="Pro residues" evidence="7">
    <location>
        <begin position="707"/>
        <end position="730"/>
    </location>
</feature>
<feature type="region of interest" description="Disordered" evidence="7">
    <location>
        <begin position="449"/>
        <end position="560"/>
    </location>
</feature>
<dbReference type="PANTHER" id="PTHR43873">
    <property type="entry name" value="COBYRINATE A,C-DIAMIDE SYNTHASE"/>
    <property type="match status" value="1"/>
</dbReference>
<feature type="compositionally biased region" description="Low complexity" evidence="7">
    <location>
        <begin position="542"/>
        <end position="555"/>
    </location>
</feature>
<feature type="compositionally biased region" description="Gly residues" evidence="7">
    <location>
        <begin position="818"/>
        <end position="845"/>
    </location>
</feature>
<feature type="compositionally biased region" description="Low complexity" evidence="7">
    <location>
        <begin position="782"/>
        <end position="801"/>
    </location>
</feature>
<evidence type="ECO:0000256" key="1">
    <source>
        <dbReference type="ARBA" id="ARBA00001946"/>
    </source>
</evidence>
<dbReference type="SUPFAM" id="SSF52317">
    <property type="entry name" value="Class I glutamine amidotransferase-like"/>
    <property type="match status" value="1"/>
</dbReference>